<keyword evidence="10" id="KW-1185">Reference proteome</keyword>
<dbReference type="InterPro" id="IPR035906">
    <property type="entry name" value="MetI-like_sf"/>
</dbReference>
<evidence type="ECO:0000256" key="7">
    <source>
        <dbReference type="SAM" id="Phobius"/>
    </source>
</evidence>
<proteinExistence type="predicted"/>
<dbReference type="CDD" id="cd06261">
    <property type="entry name" value="TM_PBP2"/>
    <property type="match status" value="1"/>
</dbReference>
<dbReference type="Pfam" id="PF00528">
    <property type="entry name" value="BPD_transp_1"/>
    <property type="match status" value="1"/>
</dbReference>
<feature type="transmembrane region" description="Helical" evidence="7">
    <location>
        <begin position="28"/>
        <end position="47"/>
    </location>
</feature>
<dbReference type="STRING" id="545695.TREAZ_1599"/>
<protein>
    <submittedName>
        <fullName evidence="9">Putative ABC transporter, permease protein</fullName>
    </submittedName>
</protein>
<dbReference type="OrthoDB" id="9804353at2"/>
<dbReference type="Proteomes" id="UP000009222">
    <property type="component" value="Chromosome"/>
</dbReference>
<name>F5YDF4_LEAAZ</name>
<keyword evidence="4 7" id="KW-0812">Transmembrane</keyword>
<dbReference type="SUPFAM" id="SSF161098">
    <property type="entry name" value="MetI-like"/>
    <property type="match status" value="1"/>
</dbReference>
<dbReference type="InterPro" id="IPR000515">
    <property type="entry name" value="MetI-like"/>
</dbReference>
<reference evidence="9 10" key="2">
    <citation type="journal article" date="2011" name="ISME J.">
        <title>RNA-seq reveals cooperative metabolic interactions between two termite-gut spirochete species in co-culture.</title>
        <authorList>
            <person name="Rosenthal A.Z."/>
            <person name="Matson E.G."/>
            <person name="Eldar A."/>
            <person name="Leadbetter J.R."/>
        </authorList>
    </citation>
    <scope>NUCLEOTIDE SEQUENCE [LARGE SCALE GENOMIC DNA]</scope>
    <source>
        <strain evidence="10">ATCC BAA-888 / DSM 13862 / ZAS-9</strain>
    </source>
</reference>
<evidence type="ECO:0000259" key="8">
    <source>
        <dbReference type="Pfam" id="PF00528"/>
    </source>
</evidence>
<keyword evidence="6 7" id="KW-0472">Membrane</keyword>
<dbReference type="EMBL" id="CP001841">
    <property type="protein sequence ID" value="AEF81445.1"/>
    <property type="molecule type" value="Genomic_DNA"/>
</dbReference>
<keyword evidence="3" id="KW-1003">Cell membrane</keyword>
<sequence>MINQQVQYETRGIRRVLYELGGFFKNSLGNFFSLEFLTVLIPLLLLWEFLPRWGIIPKSLIPSLSTVALKFWDMLLHRRLVFHVLYSMGRFFAAFGIAVALAVPIGLLMGWNLKIRAYVLPLWQLLSPIPPPAWVPMTIIFFGIGSKMHIFLMFIGIFYPVLFNTYQGIKDTDPRYLAGARVFGASEFTLLRKVYFWHAFGSIIMSLKTGIAMGLVMLLIGESYGGRMGIGFLLGQAKDYFVIPEMMVCMVILGWIGWFLIEILKYVEIKLAIWKVGR</sequence>
<dbReference type="RefSeq" id="WP_015710419.1">
    <property type="nucleotide sequence ID" value="NC_015577.1"/>
</dbReference>
<gene>
    <name evidence="9" type="ordered locus">TREAZ_1599</name>
</gene>
<dbReference type="Gene3D" id="1.10.3720.10">
    <property type="entry name" value="MetI-like"/>
    <property type="match status" value="1"/>
</dbReference>
<evidence type="ECO:0000256" key="3">
    <source>
        <dbReference type="ARBA" id="ARBA00022475"/>
    </source>
</evidence>
<keyword evidence="2" id="KW-0813">Transport</keyword>
<evidence type="ECO:0000256" key="6">
    <source>
        <dbReference type="ARBA" id="ARBA00023136"/>
    </source>
</evidence>
<dbReference type="HOGENOM" id="CLU_046113_1_4_12"/>
<dbReference type="PANTHER" id="PTHR30151:SF0">
    <property type="entry name" value="ABC TRANSPORTER PERMEASE PROTEIN MJ0413-RELATED"/>
    <property type="match status" value="1"/>
</dbReference>
<keyword evidence="5 7" id="KW-1133">Transmembrane helix</keyword>
<feature type="domain" description="ABC transmembrane type-1" evidence="8">
    <location>
        <begin position="102"/>
        <end position="261"/>
    </location>
</feature>
<evidence type="ECO:0000256" key="1">
    <source>
        <dbReference type="ARBA" id="ARBA00004651"/>
    </source>
</evidence>
<comment type="subcellular location">
    <subcellularLocation>
        <location evidence="1">Cell membrane</location>
        <topology evidence="1">Multi-pass membrane protein</topology>
    </subcellularLocation>
</comment>
<evidence type="ECO:0000256" key="4">
    <source>
        <dbReference type="ARBA" id="ARBA00022692"/>
    </source>
</evidence>
<dbReference type="GO" id="GO:0005886">
    <property type="term" value="C:plasma membrane"/>
    <property type="evidence" value="ECO:0007669"/>
    <property type="project" value="UniProtKB-SubCell"/>
</dbReference>
<feature type="transmembrane region" description="Helical" evidence="7">
    <location>
        <begin position="195"/>
        <end position="220"/>
    </location>
</feature>
<dbReference type="GO" id="GO:0055085">
    <property type="term" value="P:transmembrane transport"/>
    <property type="evidence" value="ECO:0007669"/>
    <property type="project" value="InterPro"/>
</dbReference>
<dbReference type="eggNOG" id="COG0600">
    <property type="taxonomic scope" value="Bacteria"/>
</dbReference>
<feature type="transmembrane region" description="Helical" evidence="7">
    <location>
        <begin position="92"/>
        <end position="113"/>
    </location>
</feature>
<evidence type="ECO:0000313" key="10">
    <source>
        <dbReference type="Proteomes" id="UP000009222"/>
    </source>
</evidence>
<accession>F5YDF4</accession>
<organism evidence="9 10">
    <name type="scientific">Leadbettera azotonutricia (strain ATCC BAA-888 / DSM 13862 / ZAS-9)</name>
    <name type="common">Treponema azotonutricium</name>
    <dbReference type="NCBI Taxonomy" id="545695"/>
    <lineage>
        <taxon>Bacteria</taxon>
        <taxon>Pseudomonadati</taxon>
        <taxon>Spirochaetota</taxon>
        <taxon>Spirochaetia</taxon>
        <taxon>Spirochaetales</taxon>
        <taxon>Breznakiellaceae</taxon>
        <taxon>Leadbettera</taxon>
    </lineage>
</organism>
<evidence type="ECO:0000313" key="9">
    <source>
        <dbReference type="EMBL" id="AEF81445.1"/>
    </source>
</evidence>
<dbReference type="KEGG" id="taz:TREAZ_1599"/>
<feature type="transmembrane region" description="Helical" evidence="7">
    <location>
        <begin position="240"/>
        <end position="261"/>
    </location>
</feature>
<feature type="transmembrane region" description="Helical" evidence="7">
    <location>
        <begin position="133"/>
        <end position="162"/>
    </location>
</feature>
<dbReference type="PANTHER" id="PTHR30151">
    <property type="entry name" value="ALKANE SULFONATE ABC TRANSPORTER-RELATED, MEMBRANE SUBUNIT"/>
    <property type="match status" value="1"/>
</dbReference>
<dbReference type="AlphaFoldDB" id="F5YDF4"/>
<evidence type="ECO:0000256" key="2">
    <source>
        <dbReference type="ARBA" id="ARBA00022448"/>
    </source>
</evidence>
<evidence type="ECO:0000256" key="5">
    <source>
        <dbReference type="ARBA" id="ARBA00022989"/>
    </source>
</evidence>
<reference evidence="10" key="1">
    <citation type="submission" date="2009-12" db="EMBL/GenBank/DDBJ databases">
        <title>Complete sequence of Treponema azotonutricium strain ZAS-9.</title>
        <authorList>
            <person name="Tetu S.G."/>
            <person name="Matson E."/>
            <person name="Ren Q."/>
            <person name="Seshadri R."/>
            <person name="Elbourne L."/>
            <person name="Hassan K.A."/>
            <person name="Durkin A."/>
            <person name="Radune D."/>
            <person name="Mohamoud Y."/>
            <person name="Shay R."/>
            <person name="Jin S."/>
            <person name="Zhang X."/>
            <person name="Lucey K."/>
            <person name="Ballor N.R."/>
            <person name="Ottesen E."/>
            <person name="Rosenthal R."/>
            <person name="Allen A."/>
            <person name="Leadbetter J.R."/>
            <person name="Paulsen I.T."/>
        </authorList>
    </citation>
    <scope>NUCLEOTIDE SEQUENCE [LARGE SCALE GENOMIC DNA]</scope>
    <source>
        <strain evidence="10">ATCC BAA-888 / DSM 13862 / ZAS-9</strain>
    </source>
</reference>
<dbReference type="InParanoid" id="F5YDF4"/>